<dbReference type="GO" id="GO:0039694">
    <property type="term" value="P:viral RNA genome replication"/>
    <property type="evidence" value="ECO:0007669"/>
    <property type="project" value="InterPro"/>
</dbReference>
<feature type="region of interest" description="Disordered" evidence="14">
    <location>
        <begin position="871"/>
        <end position="892"/>
    </location>
</feature>
<dbReference type="GO" id="GO:0003724">
    <property type="term" value="F:RNA helicase activity"/>
    <property type="evidence" value="ECO:0007669"/>
    <property type="project" value="InterPro"/>
</dbReference>
<evidence type="ECO:0000256" key="9">
    <source>
        <dbReference type="ARBA" id="ARBA00022807"/>
    </source>
</evidence>
<keyword evidence="6" id="KW-0548">Nucleotidyltransferase</keyword>
<dbReference type="Gene3D" id="1.20.960.20">
    <property type="match status" value="1"/>
</dbReference>
<dbReference type="PROSITE" id="PS51537">
    <property type="entry name" value="NV_3CL_PRO"/>
    <property type="match status" value="1"/>
</dbReference>
<feature type="active site" description="For 3CLpro activity" evidence="13">
    <location>
        <position position="1148"/>
    </location>
</feature>
<dbReference type="GO" id="GO:0043657">
    <property type="term" value="C:host cell"/>
    <property type="evidence" value="ECO:0007669"/>
    <property type="project" value="UniProtKB-SubCell"/>
</dbReference>
<feature type="region of interest" description="Disordered" evidence="14">
    <location>
        <begin position="1"/>
        <end position="79"/>
    </location>
</feature>
<protein>
    <recommendedName>
        <fullName evidence="1">Genome polyprotein</fullName>
    </recommendedName>
</protein>
<feature type="compositionally biased region" description="Pro residues" evidence="14">
    <location>
        <begin position="45"/>
        <end position="74"/>
    </location>
</feature>
<keyword evidence="2" id="KW-0696">RNA-directed RNA polymerase</keyword>
<reference evidence="18" key="1">
    <citation type="journal article" date="2021" name="Arch. Virol.">
        <title>Norovirus strains in patients with acute gastroenteritis in rural and low-income urban areas in northern Brazil.</title>
        <authorList>
            <person name="Tinker R.J."/>
            <person name="da Costa A.C."/>
            <person name="Tahmasebi R."/>
            <person name="Milagres F.A.P."/>
            <person name="Dos Santos Morais V."/>
            <person name="Pandey R.P."/>
            <person name="Jose-Abrego A."/>
            <person name="Brustulin R."/>
            <person name="Rodrigues Teles M.D.A."/>
            <person name="Cunha M.S."/>
            <person name="Araujo E.L.L."/>
            <person name="Gomez M.M."/>
            <person name="Deng X."/>
            <person name="Delwart E."/>
            <person name="Sabino E.C."/>
            <person name="Leal E."/>
            <person name="Luchs A."/>
        </authorList>
    </citation>
    <scope>NUCLEOTIDE SEQUENCE</scope>
    <source>
        <strain evidence="18">181_GII.Pe_GII.4_Araguaina</strain>
    </source>
</reference>
<dbReference type="GO" id="GO:0003968">
    <property type="term" value="F:RNA-directed RNA polymerase activity"/>
    <property type="evidence" value="ECO:0007669"/>
    <property type="project" value="UniProtKB-KW"/>
</dbReference>
<dbReference type="InterPro" id="IPR043504">
    <property type="entry name" value="Peptidase_S1_PA_chymotrypsin"/>
</dbReference>
<feature type="domain" description="SF3 helicase" evidence="16">
    <location>
        <begin position="465"/>
        <end position="632"/>
    </location>
</feature>
<dbReference type="GO" id="GO:0005524">
    <property type="term" value="F:ATP binding"/>
    <property type="evidence" value="ECO:0007669"/>
    <property type="project" value="UniProtKB-KW"/>
</dbReference>
<keyword evidence="4 13" id="KW-0645">Protease</keyword>
<comment type="function">
    <text evidence="13">3C-like protease processes the polyprotein: 3CLpro-RdRp is first released by autocleavage, then all other proteins are cleaved. May cleave polyadenylate-binding protein thereby inhibiting cellular translation.</text>
</comment>
<dbReference type="InterPro" id="IPR001665">
    <property type="entry name" value="Norovirus_pept_C37"/>
</dbReference>
<dbReference type="GO" id="GO:0017111">
    <property type="term" value="F:ribonucleoside triphosphate phosphatase activity"/>
    <property type="evidence" value="ECO:0007669"/>
    <property type="project" value="UniProtKB-EC"/>
</dbReference>
<dbReference type="InterPro" id="IPR043502">
    <property type="entry name" value="DNA/RNA_pol_sf"/>
</dbReference>
<dbReference type="InterPro" id="IPR000605">
    <property type="entry name" value="Helicase_SF3_ssDNA/RNA_vir"/>
</dbReference>
<evidence type="ECO:0000256" key="2">
    <source>
        <dbReference type="ARBA" id="ARBA00022484"/>
    </source>
</evidence>
<dbReference type="SUPFAM" id="SSF50494">
    <property type="entry name" value="Trypsin-like serine proteases"/>
    <property type="match status" value="1"/>
</dbReference>
<feature type="domain" description="RdRp catalytic" evidence="15">
    <location>
        <begin position="1426"/>
        <end position="1547"/>
    </location>
</feature>
<feature type="region of interest" description="Disordered" evidence="14">
    <location>
        <begin position="94"/>
        <end position="121"/>
    </location>
</feature>
<evidence type="ECO:0000256" key="10">
    <source>
        <dbReference type="ARBA" id="ARBA00022840"/>
    </source>
</evidence>
<evidence type="ECO:0000313" key="18">
    <source>
        <dbReference type="EMBL" id="QED42445.1"/>
    </source>
</evidence>
<comment type="PTM">
    <text evidence="13">Specific enzymatic cleavages in vivo yield mature proteins. 3CLpro is first autocatalytically cleaved, then processes the whole polyprotein.</text>
</comment>
<evidence type="ECO:0000256" key="3">
    <source>
        <dbReference type="ARBA" id="ARBA00022520"/>
    </source>
</evidence>
<dbReference type="SMART" id="SM00382">
    <property type="entry name" value="AAA"/>
    <property type="match status" value="1"/>
</dbReference>
<dbReference type="CDD" id="cd23192">
    <property type="entry name" value="Caliciviridae_RdRp"/>
    <property type="match status" value="1"/>
</dbReference>
<evidence type="ECO:0000259" key="17">
    <source>
        <dbReference type="PROSITE" id="PS51537"/>
    </source>
</evidence>
<evidence type="ECO:0000256" key="1">
    <source>
        <dbReference type="ARBA" id="ARBA00020107"/>
    </source>
</evidence>
<dbReference type="PRINTS" id="PR00917">
    <property type="entry name" value="SRSVCYSPTASE"/>
</dbReference>
<dbReference type="SUPFAM" id="SSF56672">
    <property type="entry name" value="DNA/RNA polymerases"/>
    <property type="match status" value="1"/>
</dbReference>
<feature type="active site" description="For 3CLpro activity" evidence="13">
    <location>
        <position position="1039"/>
    </location>
</feature>
<evidence type="ECO:0000256" key="8">
    <source>
        <dbReference type="ARBA" id="ARBA00022801"/>
    </source>
</evidence>
<organism evidence="18">
    <name type="scientific">Norovirus GII</name>
    <dbReference type="NCBI Taxonomy" id="122929"/>
    <lineage>
        <taxon>Viruses</taxon>
        <taxon>Riboviria</taxon>
        <taxon>Orthornavirae</taxon>
        <taxon>Pisuviricota</taxon>
        <taxon>Pisoniviricetes</taxon>
        <taxon>Picornavirales</taxon>
        <taxon>Caliciviridae</taxon>
        <taxon>Norovirus</taxon>
        <taxon>Norovirus norwalkense</taxon>
        <taxon>Norwalk virus</taxon>
    </lineage>
</organism>
<dbReference type="Gene3D" id="3.40.50.300">
    <property type="entry name" value="P-loop containing nucleotide triphosphate hydrolases"/>
    <property type="match status" value="1"/>
</dbReference>
<dbReference type="InterPro" id="IPR001205">
    <property type="entry name" value="RNA-dir_pol_C"/>
</dbReference>
<keyword evidence="8 13" id="KW-0378">Hydrolase</keyword>
<dbReference type="Gene3D" id="3.30.70.270">
    <property type="match status" value="2"/>
</dbReference>
<dbReference type="Pfam" id="PF00680">
    <property type="entry name" value="RdRP_1"/>
    <property type="match status" value="1"/>
</dbReference>
<feature type="compositionally biased region" description="Basic and acidic residues" evidence="14">
    <location>
        <begin position="871"/>
        <end position="887"/>
    </location>
</feature>
<evidence type="ECO:0000256" key="5">
    <source>
        <dbReference type="ARBA" id="ARBA00022679"/>
    </source>
</evidence>
<accession>A0A5B8YW79</accession>
<dbReference type="InterPro" id="IPR003593">
    <property type="entry name" value="AAA+_ATPase"/>
</dbReference>
<evidence type="ECO:0000256" key="4">
    <source>
        <dbReference type="ARBA" id="ARBA00022670"/>
    </source>
</evidence>
<feature type="compositionally biased region" description="Low complexity" evidence="14">
    <location>
        <begin position="1"/>
        <end position="21"/>
    </location>
</feature>
<sequence>MKMASNDASAAAVANSNNDIAKSSSDGVFSNMAVTFKRPLGARPKQPPPKEIPPRPPRPPTPELGKKIPPPPPNGEDELVVSYSAKDGVSGLPELTTVRQPEETNTAFSVPPLNQRESRDAKEPLTGTIIEMWDGEIYHYGLYVERGLILGVHKPPAAISLAKVELTPLSLFWRPVYTPQYLISPYTLRSLHCDSFPYTAFYNSCYAFCCWVLDLNDSWLSRRMIQRTTGFFRPYQDWNRKPLPTMDDSKLKKVANIFLCTLSSLFTRPIKDIIGKLKPLNILNILATCDWTFAGIVESLILLAELFGVFWTPPDVSAMIAPLLGDYELQGPEDLVVELVPIVMGGIGLVLGFTKEKIGKMLSSAASTLRACKALGAYGLEILKLVMKRLFPKKEEANELAMVRSIEDAVLDLEAIENNHMTTLLKDKDSLATYMRTLDLEEEKARKLSTKSASPDIVGTINSLLARIAAARSLVHRAKEELSSCWRAVVVMISGRPGIGKTHLARHLAKKIAASLTGDQRVGLIPRNGVDHWDAYKGERVVLWDDYGMRHPIQGALRLQELAYTSPFTLNCDRIENKGKVFDSDAIIITTNLANPAPLDYVNFEACSRRIDFLVYAEAPEVEKAKRDFPGQPDMWKNAFSPDFSHIKLSLAPQGGFDKNGNTPHGKGVMKTLTTGSLIARASGLLHERLDVDTMKGPALTTFNLENSPILAFRQLAAENKYGLMDTMKVGKQLKDVKTMSDLKQALKNIAIKKCQIVYNGSTYTLEADGRGSVKVDKVQSATVHFVNHLAGALHHLRCARIRYYVKCVQEALYSMIQIAGAAFVTTRIAMRVNIQNLWSKPQVEDTEEMTSKDGCLKPKDDEEFVVSSDDIKTEGKKGKNKSDRTPHHWAFSSKGLSDEEYDEYKRIREERNGKYSIEEYLQDRDRYYEEVVAIARATEEDFCEEEEAKIRQRIFRPTRKQRKEERASLGLVTGSEIRKRNPEDFKPKGKPWADDDRRVDYNEKLNFEAPPSIWSRIVNFGSGWGFWVSPSLNTKLTHIIPHGAKEFFGVPIKQIQIHKSGELCRLRFPNPIGTDVAGMILEEGALGGTVGALPICPPTGAPLNLSVRMGTHATMKIQGRTVGGQMGMLLTGSNAKSMDLGTTPGDCGCPYIYKRGNDYVVIGVHTAAARGGNTVICATQGSEGEATLEGGDSKGTYCGAPILGPGSAPKLSTKTKFWRSSTTPLPPGTYVPAYLGGKDPRVKGGPSLQHVMRDQLKPFTEPRGKPPRPTVLGDARKTIISVRGQTIVAPRKWSVAQACASLDKTSSCGQPQHMRKNDCWNGGSVTGKLADQASKANLMFEEGKNMTPVYTGALKDELVKTDKVYAKIKKRLLWGSDLATMIRCARAFGGLMDELKAHCVTLPVRVGMNMNEDGPIIFEKHSRYRYHYDADYSRWDSTQQRDVLAAALEIMVKFSPEPHLGQVVADDLLSPSVMDVGDFQISISEGLPSGVPCTSQWNSIAHWLLTLCALSDVRDRSRDFIQANSLFSFYGDDEIVSTDIKLDPEKLTAKLKEYGLKPTRPDKTEGPLVISEDLDGLTFLRRTVTRDPAGWFGKLEQSSILRQMYWTRGPNHADPFETMIPHSPRPIQLMSLLGEAALHGPAFYSQLCKLVIAELKEGGMDFYVPRQEPMFRWMRFSDLSTWEGDRNLAPSGVNEDGVE</sequence>
<dbReference type="InterPro" id="IPR043128">
    <property type="entry name" value="Rev_trsase/Diguanyl_cyclase"/>
</dbReference>
<dbReference type="Pfam" id="PF00910">
    <property type="entry name" value="RNA_helicase"/>
    <property type="match status" value="1"/>
</dbReference>
<keyword evidence="5" id="KW-0808">Transferase</keyword>
<gene>
    <name evidence="18" type="primary">ORF1</name>
</gene>
<name>A0A5B8YW79_NORV</name>
<dbReference type="SUPFAM" id="SSF52540">
    <property type="entry name" value="P-loop containing nucleoside triphosphate hydrolases"/>
    <property type="match status" value="1"/>
</dbReference>
<evidence type="ECO:0000259" key="15">
    <source>
        <dbReference type="PROSITE" id="PS50507"/>
    </source>
</evidence>
<evidence type="ECO:0000256" key="6">
    <source>
        <dbReference type="ARBA" id="ARBA00022695"/>
    </source>
</evidence>
<dbReference type="GO" id="GO:0003723">
    <property type="term" value="F:RNA binding"/>
    <property type="evidence" value="ECO:0007669"/>
    <property type="project" value="InterPro"/>
</dbReference>
<feature type="domain" description="Peptidase C37" evidence="17">
    <location>
        <begin position="1010"/>
        <end position="1190"/>
    </location>
</feature>
<dbReference type="GO" id="GO:0006508">
    <property type="term" value="P:proteolysis"/>
    <property type="evidence" value="ECO:0007669"/>
    <property type="project" value="UniProtKB-KW"/>
</dbReference>
<keyword evidence="10" id="KW-0067">ATP-binding</keyword>
<dbReference type="Gene3D" id="2.40.10.10">
    <property type="entry name" value="Trypsin-like serine proteases"/>
    <property type="match status" value="2"/>
</dbReference>
<dbReference type="InterPro" id="IPR007094">
    <property type="entry name" value="RNA-dir_pol_PSvirus"/>
</dbReference>
<dbReference type="GO" id="GO:0004197">
    <property type="term" value="F:cysteine-type endopeptidase activity"/>
    <property type="evidence" value="ECO:0007669"/>
    <property type="project" value="InterPro"/>
</dbReference>
<dbReference type="GO" id="GO:0006351">
    <property type="term" value="P:DNA-templated transcription"/>
    <property type="evidence" value="ECO:0007669"/>
    <property type="project" value="InterPro"/>
</dbReference>
<evidence type="ECO:0000256" key="7">
    <source>
        <dbReference type="ARBA" id="ARBA00022741"/>
    </source>
</evidence>
<evidence type="ECO:0000256" key="12">
    <source>
        <dbReference type="ARBA" id="ARBA00047631"/>
    </source>
</evidence>
<feature type="active site" description="For 3CLpro activity" evidence="13">
    <location>
        <position position="1063"/>
    </location>
</feature>
<comment type="catalytic activity">
    <reaction evidence="12">
        <text>a ribonucleoside 5'-triphosphate + H2O = a ribonucleoside 5'-diphosphate + phosphate + H(+)</text>
        <dbReference type="Rhea" id="RHEA:23680"/>
        <dbReference type="ChEBI" id="CHEBI:15377"/>
        <dbReference type="ChEBI" id="CHEBI:15378"/>
        <dbReference type="ChEBI" id="CHEBI:43474"/>
        <dbReference type="ChEBI" id="CHEBI:57930"/>
        <dbReference type="ChEBI" id="CHEBI:61557"/>
        <dbReference type="EC" id="3.6.1.15"/>
    </reaction>
</comment>
<dbReference type="PROSITE" id="PS51218">
    <property type="entry name" value="SF3_HELICASE_2"/>
    <property type="match status" value="1"/>
</dbReference>
<dbReference type="InterPro" id="IPR009003">
    <property type="entry name" value="Peptidase_S1_PA"/>
</dbReference>
<evidence type="ECO:0000256" key="14">
    <source>
        <dbReference type="SAM" id="MobiDB-lite"/>
    </source>
</evidence>
<comment type="catalytic activity">
    <reaction evidence="13">
        <text>Endopeptidase with a preference for cleavage when the P1 position is occupied by Glu-|-Xaa and the P1' position is occupied by Gly-|-Yaa.</text>
        <dbReference type="EC" id="3.4.22.66"/>
    </reaction>
</comment>
<dbReference type="Pfam" id="PF08405">
    <property type="entry name" value="Calici_PP_N"/>
    <property type="match status" value="1"/>
</dbReference>
<dbReference type="PROSITE" id="PS50507">
    <property type="entry name" value="RDRP_SSRNA_POS"/>
    <property type="match status" value="1"/>
</dbReference>
<dbReference type="InterPro" id="IPR014759">
    <property type="entry name" value="Helicase_SF3_ssRNA_vir"/>
</dbReference>
<dbReference type="Gene3D" id="6.10.250.3230">
    <property type="match status" value="1"/>
</dbReference>
<keyword evidence="9 13" id="KW-0788">Thiol protease</keyword>
<feature type="compositionally biased region" description="Polar residues" evidence="14">
    <location>
        <begin position="97"/>
        <end position="108"/>
    </location>
</feature>
<keyword evidence="3" id="KW-0191">Covalent protein-RNA linkage</keyword>
<evidence type="ECO:0000256" key="13">
    <source>
        <dbReference type="PROSITE-ProRule" id="PRU00870"/>
    </source>
</evidence>
<evidence type="ECO:0000256" key="11">
    <source>
        <dbReference type="ARBA" id="ARBA00022953"/>
    </source>
</evidence>
<dbReference type="InterPro" id="IPR013614">
    <property type="entry name" value="Viral_PP_Calicivir_N"/>
</dbReference>
<keyword evidence="11" id="KW-0693">Viral RNA replication</keyword>
<dbReference type="Pfam" id="PF05416">
    <property type="entry name" value="Peptidase_C37"/>
    <property type="match status" value="1"/>
</dbReference>
<dbReference type="EMBL" id="MN308019">
    <property type="protein sequence ID" value="QED42445.1"/>
    <property type="molecule type" value="Genomic_RNA"/>
</dbReference>
<dbReference type="InterPro" id="IPR027417">
    <property type="entry name" value="P-loop_NTPase"/>
</dbReference>
<evidence type="ECO:0000259" key="16">
    <source>
        <dbReference type="PROSITE" id="PS51218"/>
    </source>
</evidence>
<dbReference type="Gene3D" id="6.10.20.70">
    <property type="match status" value="1"/>
</dbReference>
<keyword evidence="7" id="KW-0547">Nucleotide-binding</keyword>
<proteinExistence type="predicted"/>